<comment type="cofactor">
    <cofactor evidence="1">
        <name>Zn(2+)</name>
        <dbReference type="ChEBI" id="CHEBI:29105"/>
    </cofactor>
</comment>
<dbReference type="EMBL" id="JBFOCI010000001">
    <property type="protein sequence ID" value="MEW9804551.1"/>
    <property type="molecule type" value="Genomic_DNA"/>
</dbReference>
<feature type="domain" description="Succinylglutamate desuccinylase/Aspartoacylase catalytic" evidence="5">
    <location>
        <begin position="32"/>
        <end position="195"/>
    </location>
</feature>
<gene>
    <name evidence="6" type="ORF">ABUE31_00950</name>
</gene>
<dbReference type="Proteomes" id="UP001556196">
    <property type="component" value="Unassembled WGS sequence"/>
</dbReference>
<comment type="caution">
    <text evidence="6">The sequence shown here is derived from an EMBL/GenBank/DDBJ whole genome shotgun (WGS) entry which is preliminary data.</text>
</comment>
<evidence type="ECO:0000256" key="1">
    <source>
        <dbReference type="ARBA" id="ARBA00001947"/>
    </source>
</evidence>
<evidence type="ECO:0000256" key="2">
    <source>
        <dbReference type="ARBA" id="ARBA00022723"/>
    </source>
</evidence>
<dbReference type="InterPro" id="IPR053138">
    <property type="entry name" value="N-alpha-Ac-DABA_deacetylase"/>
</dbReference>
<evidence type="ECO:0000313" key="7">
    <source>
        <dbReference type="Proteomes" id="UP001556196"/>
    </source>
</evidence>
<evidence type="ECO:0000256" key="4">
    <source>
        <dbReference type="ARBA" id="ARBA00022833"/>
    </source>
</evidence>
<accession>A0ABV3QU27</accession>
<dbReference type="SUPFAM" id="SSF53187">
    <property type="entry name" value="Zn-dependent exopeptidases"/>
    <property type="match status" value="1"/>
</dbReference>
<sequence length="352" mass="37856">MKTTIEKFAGDTEGVSYELTVFRFKGTSKTAPSAYIQAALHAGELPGVVAIHALMPKLRAAEAEGRILGDITIVPAANPVGRAQYVFGELEGRFHLGTRTNFNRDFPLLDRPDKAALPPPPRNATVDVHLKRLLVGLSVGHDIVLDLHCDDEGVPYLYVPAQLWPAMQDCAAAMGVEAVILWDGESGAAFEEAAIHPWLQLPAEKAPLEGRVVTTVEFRGLADVYDRYARTDAEGIYRLLATRGVIGDAKAARPRKFSGVAAPIDRVELISMPRAGAILFHVEPGRSVRKGARLATIVHTPGEPDGSIDILAPQAGYVLTRVSKRSGRAGDDIIKLIGEARSARPKAGALED</sequence>
<dbReference type="InterPro" id="IPR055438">
    <property type="entry name" value="AstE_AspA_cat"/>
</dbReference>
<dbReference type="PANTHER" id="PTHR37326">
    <property type="entry name" value="BLL3975 PROTEIN"/>
    <property type="match status" value="1"/>
</dbReference>
<dbReference type="CDD" id="cd06250">
    <property type="entry name" value="M14_PaAOTO_like"/>
    <property type="match status" value="1"/>
</dbReference>
<name>A0ABV3QU27_9HYPH</name>
<protein>
    <submittedName>
        <fullName evidence="6">Succinylglutamate desuccinylase/aspartoacylase family protein</fullName>
        <ecNumber evidence="6">3.5.1.-</ecNumber>
    </submittedName>
</protein>
<dbReference type="EC" id="3.5.1.-" evidence="6"/>
<evidence type="ECO:0000259" key="5">
    <source>
        <dbReference type="Pfam" id="PF24827"/>
    </source>
</evidence>
<keyword evidence="3 6" id="KW-0378">Hydrolase</keyword>
<dbReference type="PANTHER" id="PTHR37326:SF1">
    <property type="entry name" value="BLL3975 PROTEIN"/>
    <property type="match status" value="1"/>
</dbReference>
<dbReference type="GO" id="GO:0016787">
    <property type="term" value="F:hydrolase activity"/>
    <property type="evidence" value="ECO:0007669"/>
    <property type="project" value="UniProtKB-KW"/>
</dbReference>
<proteinExistence type="predicted"/>
<dbReference type="RefSeq" id="WP_367721600.1">
    <property type="nucleotide sequence ID" value="NZ_JBFOCI010000001.1"/>
</dbReference>
<dbReference type="Pfam" id="PF24827">
    <property type="entry name" value="AstE_AspA_cat"/>
    <property type="match status" value="1"/>
</dbReference>
<dbReference type="Gene3D" id="3.40.630.10">
    <property type="entry name" value="Zn peptidases"/>
    <property type="match status" value="2"/>
</dbReference>
<keyword evidence="4" id="KW-0862">Zinc</keyword>
<evidence type="ECO:0000313" key="6">
    <source>
        <dbReference type="EMBL" id="MEW9804551.1"/>
    </source>
</evidence>
<reference evidence="6 7" key="1">
    <citation type="submission" date="2024-06" db="EMBL/GenBank/DDBJ databases">
        <authorList>
            <person name="Tuo L."/>
        </authorList>
    </citation>
    <scope>NUCLEOTIDE SEQUENCE [LARGE SCALE GENOMIC DNA]</scope>
    <source>
        <strain evidence="6 7">ZMM04-5</strain>
    </source>
</reference>
<evidence type="ECO:0000256" key="3">
    <source>
        <dbReference type="ARBA" id="ARBA00022801"/>
    </source>
</evidence>
<keyword evidence="7" id="KW-1185">Reference proteome</keyword>
<keyword evidence="2" id="KW-0479">Metal-binding</keyword>
<organism evidence="6 7">
    <name type="scientific">Mesorhizobium marinum</name>
    <dbReference type="NCBI Taxonomy" id="3228790"/>
    <lineage>
        <taxon>Bacteria</taxon>
        <taxon>Pseudomonadati</taxon>
        <taxon>Pseudomonadota</taxon>
        <taxon>Alphaproteobacteria</taxon>
        <taxon>Hyphomicrobiales</taxon>
        <taxon>Phyllobacteriaceae</taxon>
        <taxon>Mesorhizobium</taxon>
    </lineage>
</organism>